<dbReference type="Proteomes" id="UP001056384">
    <property type="component" value="Chromosome 2"/>
</dbReference>
<evidence type="ECO:0000256" key="1">
    <source>
        <dbReference type="SAM" id="MobiDB-lite"/>
    </source>
</evidence>
<keyword evidence="4" id="KW-1185">Reference proteome</keyword>
<reference evidence="3" key="1">
    <citation type="submission" date="2022-06" db="EMBL/GenBank/DDBJ databases">
        <title>Complete genome sequences of two strains of the flax pathogen Septoria linicola.</title>
        <authorList>
            <person name="Lapalu N."/>
            <person name="Simon A."/>
            <person name="Demenou B."/>
            <person name="Paumier D."/>
            <person name="Guillot M.-P."/>
            <person name="Gout L."/>
            <person name="Valade R."/>
        </authorList>
    </citation>
    <scope>NUCLEOTIDE SEQUENCE</scope>
    <source>
        <strain evidence="3">SE15195</strain>
    </source>
</reference>
<evidence type="ECO:0000313" key="4">
    <source>
        <dbReference type="Proteomes" id="UP001056384"/>
    </source>
</evidence>
<feature type="compositionally biased region" description="Polar residues" evidence="1">
    <location>
        <begin position="171"/>
        <end position="182"/>
    </location>
</feature>
<dbReference type="AlphaFoldDB" id="A0A9Q9AI74"/>
<proteinExistence type="predicted"/>
<name>A0A9Q9AI74_9PEZI</name>
<dbReference type="Pfam" id="PF13919">
    <property type="entry name" value="ASXH"/>
    <property type="match status" value="1"/>
</dbReference>
<feature type="domain" description="ASX DEUBAD" evidence="2">
    <location>
        <begin position="5"/>
        <end position="122"/>
    </location>
</feature>
<evidence type="ECO:0000259" key="2">
    <source>
        <dbReference type="Pfam" id="PF13919"/>
    </source>
</evidence>
<feature type="region of interest" description="Disordered" evidence="1">
    <location>
        <begin position="1"/>
        <end position="22"/>
    </location>
</feature>
<feature type="region of interest" description="Disordered" evidence="1">
    <location>
        <begin position="99"/>
        <end position="122"/>
    </location>
</feature>
<organism evidence="3 4">
    <name type="scientific">Septoria linicola</name>
    <dbReference type="NCBI Taxonomy" id="215465"/>
    <lineage>
        <taxon>Eukaryota</taxon>
        <taxon>Fungi</taxon>
        <taxon>Dikarya</taxon>
        <taxon>Ascomycota</taxon>
        <taxon>Pezizomycotina</taxon>
        <taxon>Dothideomycetes</taxon>
        <taxon>Dothideomycetidae</taxon>
        <taxon>Mycosphaerellales</taxon>
        <taxon>Mycosphaerellaceae</taxon>
        <taxon>Septoria</taxon>
    </lineage>
</organism>
<dbReference type="OrthoDB" id="2289918at2759"/>
<protein>
    <submittedName>
        <fullName evidence="3">ASX, DEUBAD domain-containing protein</fullName>
    </submittedName>
</protein>
<feature type="region of interest" description="Disordered" evidence="1">
    <location>
        <begin position="168"/>
        <end position="190"/>
    </location>
</feature>
<accession>A0A9Q9AI74</accession>
<dbReference type="EMBL" id="CP099419">
    <property type="protein sequence ID" value="USW49864.1"/>
    <property type="molecule type" value="Genomic_DNA"/>
</dbReference>
<sequence length="274" mass="31359">MGVAEKRMVTQPESKVGKVPDLPAVLRRDDAWDRLSRETRQELYNCLPPPQDGEAPRNIDVHPLKTSLKSYIEGGVRNWQTDLNDGKEQQKWREAAFRAGQERSSGAWDPVKEQQRKADWGEREVSELGRTLESAVTEKEAQLAQRYQKGYTSKPRKRYALGYEADDEPSTFKTNGTRNRQTLKSKKADPPCVDEKMFSVLQRKDSTTDLSENLEEMHALTVKIGDQPQAITCCRWSPLGLEETASSEHKRWRNDQRVKAVIRRENTAASTTEQ</sequence>
<dbReference type="InterPro" id="IPR028020">
    <property type="entry name" value="ASX_DEUBAD_dom"/>
</dbReference>
<feature type="compositionally biased region" description="Basic and acidic residues" evidence="1">
    <location>
        <begin position="110"/>
        <end position="122"/>
    </location>
</feature>
<evidence type="ECO:0000313" key="3">
    <source>
        <dbReference type="EMBL" id="USW49864.1"/>
    </source>
</evidence>
<gene>
    <name evidence="3" type="ORF">Slin15195_G031830</name>
</gene>